<evidence type="ECO:0000256" key="6">
    <source>
        <dbReference type="SAM" id="Phobius"/>
    </source>
</evidence>
<dbReference type="AlphaFoldDB" id="A0A5J4K4T9"/>
<keyword evidence="5 6" id="KW-0472">Membrane</keyword>
<evidence type="ECO:0000256" key="3">
    <source>
        <dbReference type="ARBA" id="ARBA00022692"/>
    </source>
</evidence>
<dbReference type="EMBL" id="BKZV01000001">
    <property type="protein sequence ID" value="GER81747.1"/>
    <property type="molecule type" value="Genomic_DNA"/>
</dbReference>
<feature type="transmembrane region" description="Helical" evidence="6">
    <location>
        <begin position="158"/>
        <end position="178"/>
    </location>
</feature>
<feature type="transmembrane region" description="Helical" evidence="6">
    <location>
        <begin position="43"/>
        <end position="64"/>
    </location>
</feature>
<keyword evidence="4 6" id="KW-1133">Transmembrane helix</keyword>
<evidence type="ECO:0000256" key="2">
    <source>
        <dbReference type="ARBA" id="ARBA00022475"/>
    </source>
</evidence>
<protein>
    <submittedName>
        <fullName evidence="7">LysE family translocator</fullName>
    </submittedName>
</protein>
<evidence type="ECO:0000313" key="8">
    <source>
        <dbReference type="Proteomes" id="UP000334820"/>
    </source>
</evidence>
<accession>A0A5J4K4T9</accession>
<keyword evidence="3 6" id="KW-0812">Transmembrane</keyword>
<feature type="transmembrane region" description="Helical" evidence="6">
    <location>
        <begin position="190"/>
        <end position="211"/>
    </location>
</feature>
<feature type="transmembrane region" description="Helical" evidence="6">
    <location>
        <begin position="70"/>
        <end position="87"/>
    </location>
</feature>
<dbReference type="PANTHER" id="PTHR30086">
    <property type="entry name" value="ARGININE EXPORTER PROTEIN ARGO"/>
    <property type="match status" value="1"/>
</dbReference>
<dbReference type="Pfam" id="PF01810">
    <property type="entry name" value="LysE"/>
    <property type="match status" value="1"/>
</dbReference>
<gene>
    <name evidence="7" type="ORF">KTAU_03850</name>
</gene>
<proteinExistence type="predicted"/>
<comment type="caution">
    <text evidence="7">The sequence shown here is derived from an EMBL/GenBank/DDBJ whole genome shotgun (WGS) entry which is preliminary data.</text>
</comment>
<keyword evidence="8" id="KW-1185">Reference proteome</keyword>
<keyword evidence="2" id="KW-1003">Cell membrane</keyword>
<organism evidence="7 8">
    <name type="scientific">Thermogemmatispora aurantia</name>
    <dbReference type="NCBI Taxonomy" id="2045279"/>
    <lineage>
        <taxon>Bacteria</taxon>
        <taxon>Bacillati</taxon>
        <taxon>Chloroflexota</taxon>
        <taxon>Ktedonobacteria</taxon>
        <taxon>Thermogemmatisporales</taxon>
        <taxon>Thermogemmatisporaceae</taxon>
        <taxon>Thermogemmatispora</taxon>
    </lineage>
</organism>
<evidence type="ECO:0000256" key="5">
    <source>
        <dbReference type="ARBA" id="ARBA00023136"/>
    </source>
</evidence>
<dbReference type="PANTHER" id="PTHR30086:SF20">
    <property type="entry name" value="ARGININE EXPORTER PROTEIN ARGO-RELATED"/>
    <property type="match status" value="1"/>
</dbReference>
<dbReference type="GO" id="GO:0015171">
    <property type="term" value="F:amino acid transmembrane transporter activity"/>
    <property type="evidence" value="ECO:0007669"/>
    <property type="project" value="TreeGrafter"/>
</dbReference>
<dbReference type="GO" id="GO:0005886">
    <property type="term" value="C:plasma membrane"/>
    <property type="evidence" value="ECO:0007669"/>
    <property type="project" value="UniProtKB-SubCell"/>
</dbReference>
<sequence>MPPMFTALFLGISYGFTAGISPGPMLGLVITQTLQRGWRAGNLVALAPLITDLPIIALAVLLISQLPASSLGWLAVAGGLFVLYLGCETALTAYRYAHGAAPSQTLSSPIPASAASSTVLWRAVVTNALNPHPYLFWGTVGAQLLIRNYEEQGTSGPILLLLGFYAFLVGTKLVIAFAVNRSRHWLQGPLYHSVLFLSALLLIALGLWLFAEGLRSLL</sequence>
<evidence type="ECO:0000256" key="4">
    <source>
        <dbReference type="ARBA" id="ARBA00022989"/>
    </source>
</evidence>
<feature type="transmembrane region" description="Helical" evidence="6">
    <location>
        <begin position="6"/>
        <end position="31"/>
    </location>
</feature>
<evidence type="ECO:0000256" key="1">
    <source>
        <dbReference type="ARBA" id="ARBA00004651"/>
    </source>
</evidence>
<name>A0A5J4K4T9_9CHLR</name>
<evidence type="ECO:0000313" key="7">
    <source>
        <dbReference type="EMBL" id="GER81747.1"/>
    </source>
</evidence>
<comment type="subcellular location">
    <subcellularLocation>
        <location evidence="1">Cell membrane</location>
        <topology evidence="1">Multi-pass membrane protein</topology>
    </subcellularLocation>
</comment>
<dbReference type="InterPro" id="IPR001123">
    <property type="entry name" value="LeuE-type"/>
</dbReference>
<reference evidence="7 8" key="1">
    <citation type="journal article" date="2019" name="Int. J. Syst. Evol. Microbiol.">
        <title>Thermogemmatispora aurantia sp. nov. and Thermogemmatispora argillosa sp. nov., within the class Ktedonobacteria, and emended description of the genus Thermogemmatispora.</title>
        <authorList>
            <person name="Zheng Y."/>
            <person name="Wang C.M."/>
            <person name="Sakai Y."/>
            <person name="Abe K."/>
            <person name="Yokota A."/>
            <person name="Yabe S."/>
        </authorList>
    </citation>
    <scope>NUCLEOTIDE SEQUENCE [LARGE SCALE GENOMIC DNA]</scope>
    <source>
        <strain evidence="7 8">A1-2</strain>
    </source>
</reference>
<dbReference type="Proteomes" id="UP000334820">
    <property type="component" value="Unassembled WGS sequence"/>
</dbReference>